<dbReference type="STRING" id="1407499.HHUB_3188"/>
<evidence type="ECO:0000313" key="1">
    <source>
        <dbReference type="EMBL" id="CQH60339.1"/>
    </source>
</evidence>
<dbReference type="RefSeq" id="WP_169793408.1">
    <property type="nucleotide sequence ID" value="NZ_CEML01000001.1"/>
</dbReference>
<reference evidence="2" key="1">
    <citation type="journal article" date="2016" name="Environ. Microbiol.">
        <title>The complete genome of a viable archaeum isolated from 123-million-year-old rock salt.</title>
        <authorList>
            <person name="Jaakkola S.T."/>
            <person name="Pfeiffer F."/>
            <person name="Ravantti J.J."/>
            <person name="Guo Q."/>
            <person name="Liu Y."/>
            <person name="Chen X."/>
            <person name="Ma H."/>
            <person name="Yang C."/>
            <person name="Oksanen H.M."/>
            <person name="Bamford D.H."/>
        </authorList>
    </citation>
    <scope>NUCLEOTIDE SEQUENCE</scope>
    <source>
        <strain evidence="2">JI20-1</strain>
    </source>
</reference>
<dbReference type="GeneID" id="54851171"/>
<dbReference type="Proteomes" id="UP000066737">
    <property type="component" value="Chromosome I"/>
</dbReference>
<dbReference type="EMBL" id="LN831302">
    <property type="protein sequence ID" value="CQH60339.1"/>
    <property type="molecule type" value="Genomic_DNA"/>
</dbReference>
<protein>
    <submittedName>
        <fullName evidence="1">Uncharacterized protein</fullName>
    </submittedName>
</protein>
<sequence>MSVTGLCQRCESEAKFSCDRCGALVCQAHYDPATGYCTECAAEVRGGSGPGPR</sequence>
<evidence type="ECO:0000313" key="2">
    <source>
        <dbReference type="Proteomes" id="UP000066737"/>
    </source>
</evidence>
<organism evidence="1 2">
    <name type="scientific">Halobacterium hubeiense</name>
    <dbReference type="NCBI Taxonomy" id="1407499"/>
    <lineage>
        <taxon>Archaea</taxon>
        <taxon>Methanobacteriati</taxon>
        <taxon>Methanobacteriota</taxon>
        <taxon>Stenosarchaea group</taxon>
        <taxon>Halobacteria</taxon>
        <taxon>Halobacteriales</taxon>
        <taxon>Halobacteriaceae</taxon>
        <taxon>Halobacterium</taxon>
    </lineage>
</organism>
<name>A0A0U5CZV7_9EURY</name>
<gene>
    <name evidence="1" type="ORF">HHUB_3188</name>
</gene>
<dbReference type="KEGG" id="hhb:Hhub_3188"/>
<keyword evidence="2" id="KW-1185">Reference proteome</keyword>
<dbReference type="AlphaFoldDB" id="A0A0U5CZV7"/>
<accession>A0A0U5CZV7</accession>
<proteinExistence type="predicted"/>
<dbReference type="OrthoDB" id="70008at2157"/>